<comment type="subcellular location">
    <subcellularLocation>
        <location evidence="1">Membrane</location>
        <topology evidence="1">Single-pass membrane protein</topology>
    </subcellularLocation>
</comment>
<comment type="caution">
    <text evidence="14">The sequence shown here is derived from an EMBL/GenBank/DDBJ whole genome shotgun (WGS) entry which is preliminary data.</text>
</comment>
<evidence type="ECO:0000313" key="14">
    <source>
        <dbReference type="EMBL" id="KMQ86000.1"/>
    </source>
</evidence>
<dbReference type="GO" id="GO:0007169">
    <property type="term" value="P:cell surface receptor protein tyrosine kinase signaling pathway"/>
    <property type="evidence" value="ECO:0007669"/>
    <property type="project" value="InterPro"/>
</dbReference>
<keyword evidence="5 11" id="KW-0547">Nucleotide-binding</keyword>
<dbReference type="SUPFAM" id="SSF56112">
    <property type="entry name" value="Protein kinase-like (PK-like)"/>
    <property type="match status" value="1"/>
</dbReference>
<keyword evidence="6 14" id="KW-0418">Kinase</keyword>
<dbReference type="InterPro" id="IPR050122">
    <property type="entry name" value="RTK"/>
</dbReference>
<keyword evidence="7 11" id="KW-0067">ATP-binding</keyword>
<comment type="catalytic activity">
    <reaction evidence="10">
        <text>L-tyrosyl-[protein] + ATP = O-phospho-L-tyrosyl-[protein] + ADP + H(+)</text>
        <dbReference type="Rhea" id="RHEA:10596"/>
        <dbReference type="Rhea" id="RHEA-COMP:10136"/>
        <dbReference type="Rhea" id="RHEA-COMP:20101"/>
        <dbReference type="ChEBI" id="CHEBI:15378"/>
        <dbReference type="ChEBI" id="CHEBI:30616"/>
        <dbReference type="ChEBI" id="CHEBI:46858"/>
        <dbReference type="ChEBI" id="CHEBI:61978"/>
        <dbReference type="ChEBI" id="CHEBI:456216"/>
        <dbReference type="EC" id="2.7.10.1"/>
    </reaction>
</comment>
<feature type="non-terminal residue" evidence="14">
    <location>
        <position position="1"/>
    </location>
</feature>
<keyword evidence="8" id="KW-0829">Tyrosine-protein kinase</keyword>
<proteinExistence type="predicted"/>
<evidence type="ECO:0000313" key="15">
    <source>
        <dbReference type="Proteomes" id="UP000036403"/>
    </source>
</evidence>
<evidence type="ECO:0000256" key="10">
    <source>
        <dbReference type="ARBA" id="ARBA00051243"/>
    </source>
</evidence>
<dbReference type="STRING" id="67767.A0A0J7MZY7"/>
<dbReference type="InterPro" id="IPR000719">
    <property type="entry name" value="Prot_kinase_dom"/>
</dbReference>
<evidence type="ECO:0000256" key="9">
    <source>
        <dbReference type="ARBA" id="ARBA00023180"/>
    </source>
</evidence>
<name>A0A0J7MZY7_LASNI</name>
<dbReference type="InterPro" id="IPR002011">
    <property type="entry name" value="Tyr_kinase_rcpt_2_CS"/>
</dbReference>
<gene>
    <name evidence="14" type="ORF">RF55_15160</name>
</gene>
<feature type="transmembrane region" description="Helical" evidence="12">
    <location>
        <begin position="95"/>
        <end position="116"/>
    </location>
</feature>
<keyword evidence="3" id="KW-0597">Phosphoprotein</keyword>
<dbReference type="PANTHER" id="PTHR24416">
    <property type="entry name" value="TYROSINE-PROTEIN KINASE RECEPTOR"/>
    <property type="match status" value="1"/>
</dbReference>
<dbReference type="OrthoDB" id="65481at2759"/>
<dbReference type="GO" id="GO:0043235">
    <property type="term" value="C:receptor complex"/>
    <property type="evidence" value="ECO:0007669"/>
    <property type="project" value="TreeGrafter"/>
</dbReference>
<evidence type="ECO:0000256" key="8">
    <source>
        <dbReference type="ARBA" id="ARBA00023137"/>
    </source>
</evidence>
<evidence type="ECO:0000256" key="1">
    <source>
        <dbReference type="ARBA" id="ARBA00004167"/>
    </source>
</evidence>
<evidence type="ECO:0000256" key="7">
    <source>
        <dbReference type="ARBA" id="ARBA00022840"/>
    </source>
</evidence>
<keyword evidence="12" id="KW-0812">Transmembrane</keyword>
<feature type="binding site" evidence="11">
    <location>
        <position position="211"/>
    </location>
    <ligand>
        <name>ATP</name>
        <dbReference type="ChEBI" id="CHEBI:30616"/>
    </ligand>
</feature>
<dbReference type="PaxDb" id="67767-A0A0J7MZY7"/>
<accession>A0A0J7MZY7</accession>
<evidence type="ECO:0000259" key="13">
    <source>
        <dbReference type="PROSITE" id="PS50011"/>
    </source>
</evidence>
<keyword evidence="9" id="KW-0325">Glycoprotein</keyword>
<evidence type="ECO:0000256" key="3">
    <source>
        <dbReference type="ARBA" id="ARBA00022553"/>
    </source>
</evidence>
<dbReference type="PANTHER" id="PTHR24416:SF527">
    <property type="entry name" value="PROTO-ONCOGENE TYROSINE-PROTEIN KINASE ROS"/>
    <property type="match status" value="1"/>
</dbReference>
<keyword evidence="12" id="KW-1133">Transmembrane helix</keyword>
<dbReference type="EC" id="2.7.10.1" evidence="2"/>
<dbReference type="PRINTS" id="PR00109">
    <property type="entry name" value="TYRKINASE"/>
</dbReference>
<dbReference type="AlphaFoldDB" id="A0A0J7MZY7"/>
<keyword evidence="15" id="KW-1185">Reference proteome</keyword>
<dbReference type="GO" id="GO:0032006">
    <property type="term" value="P:regulation of TOR signaling"/>
    <property type="evidence" value="ECO:0007669"/>
    <property type="project" value="TreeGrafter"/>
</dbReference>
<dbReference type="GO" id="GO:0004714">
    <property type="term" value="F:transmembrane receptor protein tyrosine kinase activity"/>
    <property type="evidence" value="ECO:0007669"/>
    <property type="project" value="UniProtKB-EC"/>
</dbReference>
<dbReference type="Gene3D" id="2.60.40.10">
    <property type="entry name" value="Immunoglobulins"/>
    <property type="match status" value="1"/>
</dbReference>
<dbReference type="InterPro" id="IPR017441">
    <property type="entry name" value="Protein_kinase_ATP_BS"/>
</dbReference>
<keyword evidence="12" id="KW-0472">Membrane</keyword>
<dbReference type="Gene3D" id="3.30.200.20">
    <property type="entry name" value="Phosphorylase Kinase, domain 1"/>
    <property type="match status" value="1"/>
</dbReference>
<dbReference type="PROSITE" id="PS00239">
    <property type="entry name" value="RECEPTOR_TYR_KIN_II"/>
    <property type="match status" value="1"/>
</dbReference>
<organism evidence="14 15">
    <name type="scientific">Lasius niger</name>
    <name type="common">Black garden ant</name>
    <dbReference type="NCBI Taxonomy" id="67767"/>
    <lineage>
        <taxon>Eukaryota</taxon>
        <taxon>Metazoa</taxon>
        <taxon>Ecdysozoa</taxon>
        <taxon>Arthropoda</taxon>
        <taxon>Hexapoda</taxon>
        <taxon>Insecta</taxon>
        <taxon>Pterygota</taxon>
        <taxon>Neoptera</taxon>
        <taxon>Endopterygota</taxon>
        <taxon>Hymenoptera</taxon>
        <taxon>Apocrita</taxon>
        <taxon>Aculeata</taxon>
        <taxon>Formicoidea</taxon>
        <taxon>Formicidae</taxon>
        <taxon>Formicinae</taxon>
        <taxon>Lasius</taxon>
        <taxon>Lasius</taxon>
    </lineage>
</organism>
<dbReference type="Proteomes" id="UP000036403">
    <property type="component" value="Unassembled WGS sequence"/>
</dbReference>
<dbReference type="InterPro" id="IPR011009">
    <property type="entry name" value="Kinase-like_dom_sf"/>
</dbReference>
<dbReference type="PROSITE" id="PS00107">
    <property type="entry name" value="PROTEIN_KINASE_ATP"/>
    <property type="match status" value="1"/>
</dbReference>
<feature type="domain" description="Protein kinase" evidence="13">
    <location>
        <begin position="178"/>
        <end position="389"/>
    </location>
</feature>
<dbReference type="InterPro" id="IPR013783">
    <property type="entry name" value="Ig-like_fold"/>
</dbReference>
<evidence type="ECO:0000256" key="4">
    <source>
        <dbReference type="ARBA" id="ARBA00022679"/>
    </source>
</evidence>
<dbReference type="InterPro" id="IPR001245">
    <property type="entry name" value="Ser-Thr/Tyr_kinase_cat_dom"/>
</dbReference>
<evidence type="ECO:0000256" key="2">
    <source>
        <dbReference type="ARBA" id="ARBA00011902"/>
    </source>
</evidence>
<evidence type="ECO:0000256" key="5">
    <source>
        <dbReference type="ARBA" id="ARBA00022741"/>
    </source>
</evidence>
<protein>
    <recommendedName>
        <fullName evidence="2">receptor protein-tyrosine kinase</fullName>
        <ecNumber evidence="2">2.7.10.1</ecNumber>
    </recommendedName>
</protein>
<evidence type="ECO:0000256" key="11">
    <source>
        <dbReference type="PROSITE-ProRule" id="PRU10141"/>
    </source>
</evidence>
<dbReference type="Pfam" id="PF07714">
    <property type="entry name" value="PK_Tyr_Ser-Thr"/>
    <property type="match status" value="2"/>
</dbReference>
<keyword evidence="4" id="KW-0808">Transferase</keyword>
<dbReference type="EMBL" id="LBMM01012776">
    <property type="protein sequence ID" value="KMQ86000.1"/>
    <property type="molecule type" value="Genomic_DNA"/>
</dbReference>
<reference evidence="14 15" key="1">
    <citation type="submission" date="2015-04" db="EMBL/GenBank/DDBJ databases">
        <title>Lasius niger genome sequencing.</title>
        <authorList>
            <person name="Konorov E.A."/>
            <person name="Nikitin M.A."/>
            <person name="Kirill M.V."/>
            <person name="Chang P."/>
        </authorList>
    </citation>
    <scope>NUCLEOTIDE SEQUENCE [LARGE SCALE GENOMIC DNA]</scope>
    <source>
        <tissue evidence="14">Whole</tissue>
    </source>
</reference>
<dbReference type="Gene3D" id="1.10.510.10">
    <property type="entry name" value="Transferase(Phosphotransferase) domain 1"/>
    <property type="match status" value="1"/>
</dbReference>
<evidence type="ECO:0000256" key="6">
    <source>
        <dbReference type="ARBA" id="ARBA00022777"/>
    </source>
</evidence>
<dbReference type="InterPro" id="IPR036116">
    <property type="entry name" value="FN3_sf"/>
</dbReference>
<evidence type="ECO:0000256" key="12">
    <source>
        <dbReference type="SAM" id="Phobius"/>
    </source>
</evidence>
<sequence>LNWEVAEAHDSQVTLYQLEGLIVENNYKNGNQIDKNEHWLLCYNGTNNYWVITKDMKQKYRFRVKAQNAYCFGVWNESSVVVDLTESIEISTMQYYLPLILSFIVALLIYVLYFIYSYRQRKGSNEIVLPLIMTDIDRCRATLNDIHSENVQLNPIYAPSLQCKPDEFVLTIIKKNQITLEKFLGSGKFGKVFEGTVKDLEGLDTTPVAIKMLRKNASPQEKEKFLQEAELMSHFRHKHVLKLLGICLEVDSSLIILELMDAVSAKNRENRIVKIGDFGLARDIYKDDYYRIEGKDGLLPVRWMAPESLMYRTFTSQSDVWAFGVLMWEITSLGEHPYAAKNNSEVLQYVSSAFWADRRYWKNIRNTAQHSSERLTAKDAPNDVTESLT</sequence>
<dbReference type="PROSITE" id="PS50011">
    <property type="entry name" value="PROTEIN_KINASE_DOM"/>
    <property type="match status" value="1"/>
</dbReference>
<dbReference type="GO" id="GO:0005524">
    <property type="term" value="F:ATP binding"/>
    <property type="evidence" value="ECO:0007669"/>
    <property type="project" value="UniProtKB-UniRule"/>
</dbReference>
<dbReference type="GO" id="GO:0005886">
    <property type="term" value="C:plasma membrane"/>
    <property type="evidence" value="ECO:0007669"/>
    <property type="project" value="TreeGrafter"/>
</dbReference>
<dbReference type="SUPFAM" id="SSF49265">
    <property type="entry name" value="Fibronectin type III"/>
    <property type="match status" value="1"/>
</dbReference>